<organism evidence="2 3">
    <name type="scientific">Hondaea fermentalgiana</name>
    <dbReference type="NCBI Taxonomy" id="2315210"/>
    <lineage>
        <taxon>Eukaryota</taxon>
        <taxon>Sar</taxon>
        <taxon>Stramenopiles</taxon>
        <taxon>Bigyra</taxon>
        <taxon>Labyrinthulomycetes</taxon>
        <taxon>Thraustochytrida</taxon>
        <taxon>Thraustochytriidae</taxon>
        <taxon>Hondaea</taxon>
    </lineage>
</organism>
<evidence type="ECO:0000313" key="3">
    <source>
        <dbReference type="Proteomes" id="UP000241890"/>
    </source>
</evidence>
<feature type="compositionally biased region" description="Low complexity" evidence="1">
    <location>
        <begin position="384"/>
        <end position="393"/>
    </location>
</feature>
<feature type="region of interest" description="Disordered" evidence="1">
    <location>
        <begin position="510"/>
        <end position="676"/>
    </location>
</feature>
<evidence type="ECO:0000313" key="2">
    <source>
        <dbReference type="EMBL" id="GBG31782.1"/>
    </source>
</evidence>
<dbReference type="EMBL" id="BEYU01000107">
    <property type="protein sequence ID" value="GBG31782.1"/>
    <property type="molecule type" value="Genomic_DNA"/>
</dbReference>
<protein>
    <submittedName>
        <fullName evidence="2">Uncharacterized protein</fullName>
    </submittedName>
</protein>
<dbReference type="Proteomes" id="UP000241890">
    <property type="component" value="Unassembled WGS sequence"/>
</dbReference>
<evidence type="ECO:0000256" key="1">
    <source>
        <dbReference type="SAM" id="MobiDB-lite"/>
    </source>
</evidence>
<feature type="compositionally biased region" description="Basic and acidic residues" evidence="1">
    <location>
        <begin position="640"/>
        <end position="651"/>
    </location>
</feature>
<sequence>MMAPYADEDHMMQANPDALPTIIAKQIVLDEDIPGGTSSSLRELLDLQDADGGVYEAHAVCDATSQKKDADKDPAPAFDVSTALPEDKQLLGVIAQSMPQDDNSLDVLIQHEPPCEVFKSLAGRSWLLFTSLFILPRGVDLHYTLSRLAIDLVRGTEVVQTFVTQGWPSQSDSRLNLVEIGRQGGQRSTPIAQVQVVLGPHEVGTPACILVVMQCDRDSSISRRKNVFHAVVRLRDPERASLESFEDVIEVDAARQAADLLERADVQARAALEAPARVENCARTLEFKILSKFNHQFVKGGGERRREVIREHDKRYSDQRRWAMEHFSQTGIFEPPFVPRDLKSFVLFCEQRENGLPDDIHARRLMRLSVSPKTPRGVKRSHLAASAPASAASLGGTPKAPALSPPGLHGANSSAEALTQLRTGRSRVSPGARASGSRSAGPRRGGKQAERKRQMVLEQRVLESWESLDDHHKLSVFFRICPDLARLGTLLGTFSPLGAPMAATGGAMGGPLGGPMGPPGGMMSSLAAVMSNTNPSGAADPSSTSSASSSSNTFNNSIVQRDQHQQDHPDEPQERHQEGEQGKLDARVTMGRDQDGEAPASLKRRREADNEADNEADEDNDNDNDTEQRPSSATSQTQREGQDWAKPESRHATGSAPGSKQGEPVLEPQTGAENDL</sequence>
<feature type="compositionally biased region" description="Low complexity" evidence="1">
    <location>
        <begin position="426"/>
        <end position="442"/>
    </location>
</feature>
<feature type="region of interest" description="Disordered" evidence="1">
    <location>
        <begin position="371"/>
        <end position="453"/>
    </location>
</feature>
<feature type="compositionally biased region" description="Polar residues" evidence="1">
    <location>
        <begin position="629"/>
        <end position="639"/>
    </location>
</feature>
<feature type="compositionally biased region" description="Basic and acidic residues" evidence="1">
    <location>
        <begin position="561"/>
        <end position="595"/>
    </location>
</feature>
<reference evidence="2 3" key="1">
    <citation type="submission" date="2017-12" db="EMBL/GenBank/DDBJ databases">
        <title>Sequencing, de novo assembly and annotation of complete genome of a new Thraustochytrid species, strain FCC1311.</title>
        <authorList>
            <person name="Sedici K."/>
            <person name="Godart F."/>
            <person name="Aiese Cigliano R."/>
            <person name="Sanseverino W."/>
            <person name="Barakat M."/>
            <person name="Ortet P."/>
            <person name="Marechal E."/>
            <person name="Cagnac O."/>
            <person name="Amato A."/>
        </authorList>
    </citation>
    <scope>NUCLEOTIDE SEQUENCE [LARGE SCALE GENOMIC DNA]</scope>
</reference>
<feature type="compositionally biased region" description="Low complexity" evidence="1">
    <location>
        <begin position="542"/>
        <end position="557"/>
    </location>
</feature>
<feature type="compositionally biased region" description="Polar residues" evidence="1">
    <location>
        <begin position="411"/>
        <end position="423"/>
    </location>
</feature>
<dbReference type="AlphaFoldDB" id="A0A2R5GLK1"/>
<keyword evidence="3" id="KW-1185">Reference proteome</keyword>
<dbReference type="InParanoid" id="A0A2R5GLK1"/>
<accession>A0A2R5GLK1</accession>
<gene>
    <name evidence="2" type="ORF">FCC1311_080072</name>
</gene>
<name>A0A2R5GLK1_9STRA</name>
<proteinExistence type="predicted"/>
<comment type="caution">
    <text evidence="2">The sequence shown here is derived from an EMBL/GenBank/DDBJ whole genome shotgun (WGS) entry which is preliminary data.</text>
</comment>
<feature type="compositionally biased region" description="Acidic residues" evidence="1">
    <location>
        <begin position="610"/>
        <end position="625"/>
    </location>
</feature>